<dbReference type="GO" id="GO:0016491">
    <property type="term" value="F:oxidoreductase activity"/>
    <property type="evidence" value="ECO:0007669"/>
    <property type="project" value="UniProtKB-KW"/>
</dbReference>
<evidence type="ECO:0000256" key="2">
    <source>
        <dbReference type="ARBA" id="ARBA00023002"/>
    </source>
</evidence>
<dbReference type="NCBIfam" id="NF005489">
    <property type="entry name" value="PRK07102.1"/>
    <property type="match status" value="1"/>
</dbReference>
<dbReference type="Pfam" id="PF00106">
    <property type="entry name" value="adh_short"/>
    <property type="match status" value="1"/>
</dbReference>
<dbReference type="InterPro" id="IPR057326">
    <property type="entry name" value="KR_dom"/>
</dbReference>
<accession>A0A918XXI3</accession>
<sequence>MAMADSKRILVLGATSAIAERWARLRAARDDRLLLVGRDPAKLAVVAADLQARGAAEVLTAESDLADTESAAERFAAYVERLGGLDTVLVAYGMLGDQATAQDDVERLEHGLRANFLSAAVWCELAAGRFEEAGAGTLVAISSVAGDRGRRSNYAYGAAKAGLSAYLEGLAHRFAGTPVTVVSVRPGFVDTPMTAHVPKGGPLWATPEQVAEDIERGIAKRRAVVYTPWFWWLIMLIIRNLPRPIFDRMKI</sequence>
<evidence type="ECO:0000313" key="4">
    <source>
        <dbReference type="EMBL" id="GHD61790.1"/>
    </source>
</evidence>
<dbReference type="AlphaFoldDB" id="A0A918XXI3"/>
<dbReference type="EMBL" id="BMZS01000013">
    <property type="protein sequence ID" value="GHD61790.1"/>
    <property type="molecule type" value="Genomic_DNA"/>
</dbReference>
<dbReference type="Gene3D" id="3.40.50.720">
    <property type="entry name" value="NAD(P)-binding Rossmann-like Domain"/>
    <property type="match status" value="1"/>
</dbReference>
<gene>
    <name evidence="4" type="ORF">GCM10017083_49630</name>
</gene>
<evidence type="ECO:0000256" key="1">
    <source>
        <dbReference type="ARBA" id="ARBA00006484"/>
    </source>
</evidence>
<name>A0A918XXI3_9PROT</name>
<keyword evidence="5" id="KW-1185">Reference proteome</keyword>
<reference evidence="4" key="2">
    <citation type="submission" date="2020-09" db="EMBL/GenBank/DDBJ databases">
        <authorList>
            <person name="Sun Q."/>
            <person name="Kim S."/>
        </authorList>
    </citation>
    <scope>NUCLEOTIDE SEQUENCE</scope>
    <source>
        <strain evidence="4">KCTC 42651</strain>
    </source>
</reference>
<dbReference type="InterPro" id="IPR002347">
    <property type="entry name" value="SDR_fam"/>
</dbReference>
<keyword evidence="2" id="KW-0560">Oxidoreductase</keyword>
<dbReference type="GO" id="GO:0016020">
    <property type="term" value="C:membrane"/>
    <property type="evidence" value="ECO:0007669"/>
    <property type="project" value="TreeGrafter"/>
</dbReference>
<proteinExistence type="inferred from homology"/>
<evidence type="ECO:0000259" key="3">
    <source>
        <dbReference type="SMART" id="SM00822"/>
    </source>
</evidence>
<dbReference type="PRINTS" id="PR00081">
    <property type="entry name" value="GDHRDH"/>
</dbReference>
<dbReference type="PANTHER" id="PTHR44196">
    <property type="entry name" value="DEHYDROGENASE/REDUCTASE SDR FAMILY MEMBER 7B"/>
    <property type="match status" value="1"/>
</dbReference>
<comment type="similarity">
    <text evidence="1">Belongs to the short-chain dehydrogenases/reductases (SDR) family.</text>
</comment>
<feature type="domain" description="Ketoreductase" evidence="3">
    <location>
        <begin position="7"/>
        <end position="191"/>
    </location>
</feature>
<dbReference type="PROSITE" id="PS00061">
    <property type="entry name" value="ADH_SHORT"/>
    <property type="match status" value="1"/>
</dbReference>
<protein>
    <submittedName>
        <fullName evidence="4">Short-chain dehydrogenase</fullName>
    </submittedName>
</protein>
<dbReference type="SUPFAM" id="SSF51735">
    <property type="entry name" value="NAD(P)-binding Rossmann-fold domains"/>
    <property type="match status" value="1"/>
</dbReference>
<dbReference type="InterPro" id="IPR036291">
    <property type="entry name" value="NAD(P)-bd_dom_sf"/>
</dbReference>
<dbReference type="PANTHER" id="PTHR44196:SF1">
    <property type="entry name" value="DEHYDROGENASE_REDUCTASE SDR FAMILY MEMBER 7B"/>
    <property type="match status" value="1"/>
</dbReference>
<organism evidence="4 5">
    <name type="scientific">Thalassobaculum fulvum</name>
    <dbReference type="NCBI Taxonomy" id="1633335"/>
    <lineage>
        <taxon>Bacteria</taxon>
        <taxon>Pseudomonadati</taxon>
        <taxon>Pseudomonadota</taxon>
        <taxon>Alphaproteobacteria</taxon>
        <taxon>Rhodospirillales</taxon>
        <taxon>Thalassobaculaceae</taxon>
        <taxon>Thalassobaculum</taxon>
    </lineage>
</organism>
<dbReference type="SMART" id="SM00822">
    <property type="entry name" value="PKS_KR"/>
    <property type="match status" value="1"/>
</dbReference>
<evidence type="ECO:0000313" key="5">
    <source>
        <dbReference type="Proteomes" id="UP000630353"/>
    </source>
</evidence>
<dbReference type="InterPro" id="IPR020904">
    <property type="entry name" value="Sc_DH/Rdtase_CS"/>
</dbReference>
<reference evidence="4" key="1">
    <citation type="journal article" date="2014" name="Int. J. Syst. Evol. Microbiol.">
        <title>Complete genome sequence of Corynebacterium casei LMG S-19264T (=DSM 44701T), isolated from a smear-ripened cheese.</title>
        <authorList>
            <consortium name="US DOE Joint Genome Institute (JGI-PGF)"/>
            <person name="Walter F."/>
            <person name="Albersmeier A."/>
            <person name="Kalinowski J."/>
            <person name="Ruckert C."/>
        </authorList>
    </citation>
    <scope>NUCLEOTIDE SEQUENCE</scope>
    <source>
        <strain evidence="4">KCTC 42651</strain>
    </source>
</reference>
<dbReference type="Proteomes" id="UP000630353">
    <property type="component" value="Unassembled WGS sequence"/>
</dbReference>
<comment type="caution">
    <text evidence="4">The sequence shown here is derived from an EMBL/GenBank/DDBJ whole genome shotgun (WGS) entry which is preliminary data.</text>
</comment>